<keyword evidence="3 4" id="KW-0175">Coiled coil</keyword>
<evidence type="ECO:0000256" key="2">
    <source>
        <dbReference type="ARBA" id="ARBA00023034"/>
    </source>
</evidence>
<protein>
    <submittedName>
        <fullName evidence="7">Thyroid receptor-interacting protein 11</fullName>
    </submittedName>
</protein>
<gene>
    <name evidence="7" type="primary">TRIP11</name>
    <name evidence="7" type="ORF">Bhyg_11208</name>
</gene>
<feature type="compositionally biased region" description="Polar residues" evidence="5">
    <location>
        <begin position="80"/>
        <end position="99"/>
    </location>
</feature>
<dbReference type="PANTHER" id="PTHR18921:SF2">
    <property type="entry name" value="THYROID RECEPTOR-INTERACTING PROTEIN 11"/>
    <property type="match status" value="1"/>
</dbReference>
<dbReference type="GO" id="GO:0007030">
    <property type="term" value="P:Golgi organization"/>
    <property type="evidence" value="ECO:0007669"/>
    <property type="project" value="TreeGrafter"/>
</dbReference>
<dbReference type="Proteomes" id="UP001151699">
    <property type="component" value="Chromosome X"/>
</dbReference>
<keyword evidence="8" id="KW-1185">Reference proteome</keyword>
<proteinExistence type="predicted"/>
<evidence type="ECO:0000256" key="1">
    <source>
        <dbReference type="ARBA" id="ARBA00004555"/>
    </source>
</evidence>
<comment type="caution">
    <text evidence="7">The sequence shown here is derived from an EMBL/GenBank/DDBJ whole genome shotgun (WGS) entry which is preliminary data.</text>
</comment>
<name>A0A9Q0RZZ6_9DIPT</name>
<organism evidence="7 8">
    <name type="scientific">Pseudolycoriella hygida</name>
    <dbReference type="NCBI Taxonomy" id="35572"/>
    <lineage>
        <taxon>Eukaryota</taxon>
        <taxon>Metazoa</taxon>
        <taxon>Ecdysozoa</taxon>
        <taxon>Arthropoda</taxon>
        <taxon>Hexapoda</taxon>
        <taxon>Insecta</taxon>
        <taxon>Pterygota</taxon>
        <taxon>Neoptera</taxon>
        <taxon>Endopterygota</taxon>
        <taxon>Diptera</taxon>
        <taxon>Nematocera</taxon>
        <taxon>Sciaroidea</taxon>
        <taxon>Sciaridae</taxon>
        <taxon>Pseudolycoriella</taxon>
    </lineage>
</organism>
<dbReference type="GO" id="GO:0005794">
    <property type="term" value="C:Golgi apparatus"/>
    <property type="evidence" value="ECO:0007669"/>
    <property type="project" value="UniProtKB-SubCell"/>
</dbReference>
<feature type="coiled-coil region" evidence="4">
    <location>
        <begin position="915"/>
        <end position="1122"/>
    </location>
</feature>
<dbReference type="OrthoDB" id="425925at2759"/>
<feature type="coiled-coil region" evidence="4">
    <location>
        <begin position="787"/>
        <end position="873"/>
    </location>
</feature>
<evidence type="ECO:0000256" key="5">
    <source>
        <dbReference type="SAM" id="MobiDB-lite"/>
    </source>
</evidence>
<comment type="subcellular location">
    <subcellularLocation>
        <location evidence="1">Golgi apparatus</location>
    </subcellularLocation>
</comment>
<dbReference type="PROSITE" id="PS50913">
    <property type="entry name" value="GRIP"/>
    <property type="match status" value="1"/>
</dbReference>
<evidence type="ECO:0000259" key="6">
    <source>
        <dbReference type="PROSITE" id="PS50913"/>
    </source>
</evidence>
<feature type="coiled-coil region" evidence="4">
    <location>
        <begin position="144"/>
        <end position="238"/>
    </location>
</feature>
<evidence type="ECO:0000313" key="8">
    <source>
        <dbReference type="Proteomes" id="UP001151699"/>
    </source>
</evidence>
<reference evidence="7" key="1">
    <citation type="submission" date="2022-07" db="EMBL/GenBank/DDBJ databases">
        <authorList>
            <person name="Trinca V."/>
            <person name="Uliana J.V.C."/>
            <person name="Torres T.T."/>
            <person name="Ward R.J."/>
            <person name="Monesi N."/>
        </authorList>
    </citation>
    <scope>NUCLEOTIDE SEQUENCE</scope>
    <source>
        <strain evidence="7">HSMRA1968</strain>
        <tissue evidence="7">Whole embryos</tissue>
    </source>
</reference>
<feature type="domain" description="GRIP" evidence="6">
    <location>
        <begin position="1174"/>
        <end position="1224"/>
    </location>
</feature>
<feature type="coiled-coil region" evidence="4">
    <location>
        <begin position="620"/>
        <end position="733"/>
    </location>
</feature>
<keyword evidence="2" id="KW-0333">Golgi apparatus</keyword>
<dbReference type="InterPro" id="IPR000237">
    <property type="entry name" value="GRIP_dom"/>
</dbReference>
<dbReference type="GO" id="GO:0006888">
    <property type="term" value="P:endoplasmic reticulum to Golgi vesicle-mediated transport"/>
    <property type="evidence" value="ECO:0007669"/>
    <property type="project" value="TreeGrafter"/>
</dbReference>
<feature type="region of interest" description="Disordered" evidence="5">
    <location>
        <begin position="80"/>
        <end position="137"/>
    </location>
</feature>
<feature type="coiled-coil region" evidence="4">
    <location>
        <begin position="44"/>
        <end position="78"/>
    </location>
</feature>
<accession>A0A9Q0RZZ6</accession>
<sequence length="1346" mass="153770">MAWFKLNDSLNTLKGQISNVSNAVQEVFTEAIIDEDSVAPVVKLEEAVKRIDELTNLNNTQENEILLLRRQILELQQQKNAGSTTGSISTKSNTDQNAPSIEDSWFWDSEPNTASSSSNDHSSKSGSGGDLTIIPLDSQRNEHVEKLQAMINDKDEQLKKAKIENAILNEKISQLSNENREINTNIDELDRQHEATTERLIDMKNQIEQKWLACQKELDAAKVDNNKLSELRKDQEDLKVKYSTVEKSYMNGLEENLVLKNKILELNTELEVIVNKNMELMSSSEEREKEIIDKLGFVDIEKEKYQLVEIESYKQQIDELNIKVRELDDLKVEHQKIVSEFNVNKMKNDEMKEQLAEFSNSIDSTRTTLSERDQEVSQLKRKYEKLESSFNEFQEDALFKEMELGKDKNSLTDELSTLDVKYQSVLKELDNLKSHPKLEDGKYILQEEFDNLKSKASESETKLVEENVLLQKEILDLQSCIKNQNSAANVINIDDVRSLVKKYINYSGVLDANFNSLEELFRTIGDTFTSLNAMGKSLSDMTNELETAYGMTKQMEYEKETIEADLRHYETQVGELIRSNEVLLNEIENLKSGKLDTISEENEDSIIYLERQLEDCSIISQSLEAECEDIRNKLDEVENAKENLEGKLRSLTQELQKEREITKDLTLKLENVDAERSNLLFEINEMKADDSLHKLEETIVDKDKEIEEISRQLKTLNQDHSELIAKLQSLQTQSLEMRGTFENEITELRKVLSEKDSLILKKEQDVGELLSEIRSIKKENEENAGIKSVELAKLSEMESELERIQEAKQIEIQHLQQKLTTSEAANDKLVEELKAYAEKLASAKEHNEINQNIDAISRENESLRGAVDNFSKEKNDLIALITAKHNENVQYHTEIQRLNQMLTIEVEKHRECVNCAELTKQLTDLNTNKQNVDKLNDQVAFLKEKSDILTKNLLTEQMNQKLLQQERLELIEQKNSLTKDLERLRQHLLDVEEAHVMETVELQQIINETKSKMSILEEEVKKSSNAYTSASIRANQQTETLQMQYQLLTQQRDELLAKLSAAEDKESKNEAALINLQCALEQFQNNKERDVESVTYRLRKDLENEQQKQLELTNEIKSLHDQLLESKNGLLAASRITDQLESCQVANATLKTELRDCNDKMALMEKKLVESESCHADKIEKGLLKNLLIGYIVATNQNDKLQILKLISSVLNFNQTETDKVGLNKTHTSWLNSLLAGSSGGANDNENYNKEGLAQAFVKFLEKESQPKTDASNSMSLLNIVQKPLAKSTSTEVPSVAVSSLQQPNQMSTTTTPAAIQPILLTDSIIQNFAPPRNSSSILKDILNDS</sequence>
<evidence type="ECO:0000256" key="3">
    <source>
        <dbReference type="ARBA" id="ARBA00023054"/>
    </source>
</evidence>
<dbReference type="EMBL" id="WJQU01000003">
    <property type="protein sequence ID" value="KAJ6638473.1"/>
    <property type="molecule type" value="Genomic_DNA"/>
</dbReference>
<keyword evidence="7" id="KW-0675">Receptor</keyword>
<feature type="coiled-coil region" evidence="4">
    <location>
        <begin position="310"/>
        <end position="396"/>
    </location>
</feature>
<dbReference type="GO" id="GO:0031267">
    <property type="term" value="F:small GTPase binding"/>
    <property type="evidence" value="ECO:0007669"/>
    <property type="project" value="TreeGrafter"/>
</dbReference>
<evidence type="ECO:0000256" key="4">
    <source>
        <dbReference type="SAM" id="Coils"/>
    </source>
</evidence>
<evidence type="ECO:0000313" key="7">
    <source>
        <dbReference type="EMBL" id="KAJ6638473.1"/>
    </source>
</evidence>
<dbReference type="PANTHER" id="PTHR18921">
    <property type="entry name" value="MYOSIN HEAVY CHAIN - RELATED"/>
    <property type="match status" value="1"/>
</dbReference>